<dbReference type="PROSITE" id="PS00028">
    <property type="entry name" value="ZINC_FINGER_C2H2_1"/>
    <property type="match status" value="2"/>
</dbReference>
<dbReference type="InterPro" id="IPR050331">
    <property type="entry name" value="Zinc_finger"/>
</dbReference>
<feature type="domain" description="C2H2-type" evidence="8">
    <location>
        <begin position="319"/>
        <end position="347"/>
    </location>
</feature>
<keyword evidence="3" id="KW-0677">Repeat</keyword>
<feature type="non-terminal residue" evidence="9">
    <location>
        <position position="1"/>
    </location>
</feature>
<dbReference type="InterPro" id="IPR036236">
    <property type="entry name" value="Znf_C2H2_sf"/>
</dbReference>
<dbReference type="Proteomes" id="UP001432322">
    <property type="component" value="Unassembled WGS sequence"/>
</dbReference>
<protein>
    <recommendedName>
        <fullName evidence="8">C2H2-type domain-containing protein</fullName>
    </recommendedName>
</protein>
<evidence type="ECO:0000259" key="8">
    <source>
        <dbReference type="PROSITE" id="PS50157"/>
    </source>
</evidence>
<keyword evidence="10" id="KW-1185">Reference proteome</keyword>
<dbReference type="EMBL" id="BTSY01000002">
    <property type="protein sequence ID" value="GMT15720.1"/>
    <property type="molecule type" value="Genomic_DNA"/>
</dbReference>
<dbReference type="Pfam" id="PF00096">
    <property type="entry name" value="zf-C2H2"/>
    <property type="match status" value="2"/>
</dbReference>
<dbReference type="FunFam" id="3.30.160.60:FF:000744">
    <property type="entry name" value="zinc finger E-box-binding homeobox 1"/>
    <property type="match status" value="1"/>
</dbReference>
<dbReference type="GO" id="GO:0008270">
    <property type="term" value="F:zinc ion binding"/>
    <property type="evidence" value="ECO:0007669"/>
    <property type="project" value="UniProtKB-KW"/>
</dbReference>
<name>A0AAV5VCS2_9BILA</name>
<keyword evidence="2" id="KW-0479">Metal-binding</keyword>
<dbReference type="AlphaFoldDB" id="A0AAV5VCS2"/>
<evidence type="ECO:0000313" key="9">
    <source>
        <dbReference type="EMBL" id="GMT15720.1"/>
    </source>
</evidence>
<dbReference type="GO" id="GO:0022603">
    <property type="term" value="P:regulation of anatomical structure morphogenesis"/>
    <property type="evidence" value="ECO:0007669"/>
    <property type="project" value="UniProtKB-ARBA"/>
</dbReference>
<evidence type="ECO:0000256" key="6">
    <source>
        <dbReference type="ARBA" id="ARBA00023242"/>
    </source>
</evidence>
<comment type="caution">
    <text evidence="9">The sequence shown here is derived from an EMBL/GenBank/DDBJ whole genome shotgun (WGS) entry which is preliminary data.</text>
</comment>
<keyword evidence="5" id="KW-0862">Zinc</keyword>
<evidence type="ECO:0000256" key="7">
    <source>
        <dbReference type="PROSITE-ProRule" id="PRU00042"/>
    </source>
</evidence>
<evidence type="ECO:0000313" key="10">
    <source>
        <dbReference type="Proteomes" id="UP001432322"/>
    </source>
</evidence>
<gene>
    <name evidence="9" type="ORF">PFISCL1PPCAC_7017</name>
</gene>
<comment type="subcellular location">
    <subcellularLocation>
        <location evidence="1">Nucleus</location>
    </subcellularLocation>
</comment>
<feature type="domain" description="C2H2-type" evidence="8">
    <location>
        <begin position="291"/>
        <end position="318"/>
    </location>
</feature>
<dbReference type="PROSITE" id="PS50157">
    <property type="entry name" value="ZINC_FINGER_C2H2_2"/>
    <property type="match status" value="4"/>
</dbReference>
<keyword evidence="6" id="KW-0539">Nucleus</keyword>
<feature type="domain" description="C2H2-type" evidence="8">
    <location>
        <begin position="221"/>
        <end position="248"/>
    </location>
</feature>
<proteinExistence type="predicted"/>
<dbReference type="InterPro" id="IPR013087">
    <property type="entry name" value="Znf_C2H2_type"/>
</dbReference>
<dbReference type="PANTHER" id="PTHR16515:SF66">
    <property type="entry name" value="C2H2-TYPE DOMAIN-CONTAINING PROTEIN"/>
    <property type="match status" value="1"/>
</dbReference>
<organism evidence="9 10">
    <name type="scientific">Pristionchus fissidentatus</name>
    <dbReference type="NCBI Taxonomy" id="1538716"/>
    <lineage>
        <taxon>Eukaryota</taxon>
        <taxon>Metazoa</taxon>
        <taxon>Ecdysozoa</taxon>
        <taxon>Nematoda</taxon>
        <taxon>Chromadorea</taxon>
        <taxon>Rhabditida</taxon>
        <taxon>Rhabditina</taxon>
        <taxon>Diplogasteromorpha</taxon>
        <taxon>Diplogasteroidea</taxon>
        <taxon>Neodiplogasteridae</taxon>
        <taxon>Pristionchus</taxon>
    </lineage>
</organism>
<evidence type="ECO:0000256" key="4">
    <source>
        <dbReference type="ARBA" id="ARBA00022771"/>
    </source>
</evidence>
<dbReference type="GO" id="GO:0010468">
    <property type="term" value="P:regulation of gene expression"/>
    <property type="evidence" value="ECO:0007669"/>
    <property type="project" value="TreeGrafter"/>
</dbReference>
<sequence>LEGWKRKFDVLAKTDRIGNVLSETMKLLEILSISPLSFVDLTYAADAVSAMTTITRKHDIATSQLKQRDHGYNTMRECCYGIAESVETAVRALVANSSQQDASVDADPSTAVDPMEMLHMLVDPANGGCDGAEELSNQAKEEDMIAGTSQNNSQSFNPLFGGLLPKDEAEEEVIVEQEEAHSSMDHVAAAGLLSSLTSTSMRRDSIDVHPSSSNLPISWRYGCSFCGKVFTRRSSKLKHELIHTGERPYKCGTCSKTFRQKPHLDAHTSAVKPCGVDIVPPAPRAPKMMIYECSFCEKKFDRLSNKKKHELIHTGERPYQCGNCSMTFRQKTHLLAHESAVNKCGRSQLFGST</sequence>
<accession>A0AAV5VCS2</accession>
<dbReference type="GO" id="GO:2000026">
    <property type="term" value="P:regulation of multicellular organismal development"/>
    <property type="evidence" value="ECO:0007669"/>
    <property type="project" value="UniProtKB-ARBA"/>
</dbReference>
<keyword evidence="4 7" id="KW-0863">Zinc-finger</keyword>
<evidence type="ECO:0000256" key="3">
    <source>
        <dbReference type="ARBA" id="ARBA00022737"/>
    </source>
</evidence>
<evidence type="ECO:0000256" key="1">
    <source>
        <dbReference type="ARBA" id="ARBA00004123"/>
    </source>
</evidence>
<dbReference type="SUPFAM" id="SSF57667">
    <property type="entry name" value="beta-beta-alpha zinc fingers"/>
    <property type="match status" value="2"/>
</dbReference>
<evidence type="ECO:0000256" key="2">
    <source>
        <dbReference type="ARBA" id="ARBA00022723"/>
    </source>
</evidence>
<dbReference type="Gene3D" id="3.30.160.60">
    <property type="entry name" value="Classic Zinc Finger"/>
    <property type="match status" value="4"/>
</dbReference>
<feature type="domain" description="C2H2-type" evidence="8">
    <location>
        <begin position="249"/>
        <end position="267"/>
    </location>
</feature>
<dbReference type="SMART" id="SM00355">
    <property type="entry name" value="ZnF_C2H2"/>
    <property type="match status" value="4"/>
</dbReference>
<reference evidence="9" key="1">
    <citation type="submission" date="2023-10" db="EMBL/GenBank/DDBJ databases">
        <title>Genome assembly of Pristionchus species.</title>
        <authorList>
            <person name="Yoshida K."/>
            <person name="Sommer R.J."/>
        </authorList>
    </citation>
    <scope>NUCLEOTIDE SEQUENCE</scope>
    <source>
        <strain evidence="9">RS5133</strain>
    </source>
</reference>
<dbReference type="GO" id="GO:0005634">
    <property type="term" value="C:nucleus"/>
    <property type="evidence" value="ECO:0007669"/>
    <property type="project" value="UniProtKB-SubCell"/>
</dbReference>
<dbReference type="PANTHER" id="PTHR16515">
    <property type="entry name" value="PR DOMAIN ZINC FINGER PROTEIN"/>
    <property type="match status" value="1"/>
</dbReference>
<evidence type="ECO:0000256" key="5">
    <source>
        <dbReference type="ARBA" id="ARBA00022833"/>
    </source>
</evidence>
<dbReference type="FunFam" id="3.30.160.60:FF:000624">
    <property type="entry name" value="zinc finger protein 697"/>
    <property type="match status" value="2"/>
</dbReference>